<reference evidence="4" key="1">
    <citation type="submission" date="2017-09" db="EMBL/GenBank/DDBJ databases">
        <title>Depth-based differentiation of microbial function through sediment-hosted aquifers and enrichment of novel symbionts in the deep terrestrial subsurface.</title>
        <authorList>
            <person name="Probst A.J."/>
            <person name="Ladd B."/>
            <person name="Jarett J.K."/>
            <person name="Geller-Mcgrath D.E."/>
            <person name="Sieber C.M.K."/>
            <person name="Emerson J.B."/>
            <person name="Anantharaman K."/>
            <person name="Thomas B.C."/>
            <person name="Malmstrom R."/>
            <person name="Stieglmeier M."/>
            <person name="Klingl A."/>
            <person name="Woyke T."/>
            <person name="Ryan C.M."/>
            <person name="Banfield J.F."/>
        </authorList>
    </citation>
    <scope>NUCLEOTIDE SEQUENCE [LARGE SCALE GENOMIC DNA]</scope>
</reference>
<dbReference type="Pfam" id="PF01370">
    <property type="entry name" value="Epimerase"/>
    <property type="match status" value="1"/>
</dbReference>
<feature type="domain" description="NAD-dependent epimerase/dehydratase" evidence="2">
    <location>
        <begin position="15"/>
        <end position="255"/>
    </location>
</feature>
<evidence type="ECO:0000313" key="3">
    <source>
        <dbReference type="EMBL" id="PJA40584.1"/>
    </source>
</evidence>
<protein>
    <recommendedName>
        <fullName evidence="2">NAD-dependent epimerase/dehydratase domain-containing protein</fullName>
    </recommendedName>
</protein>
<dbReference type="PANTHER" id="PTHR43000">
    <property type="entry name" value="DTDP-D-GLUCOSE 4,6-DEHYDRATASE-RELATED"/>
    <property type="match status" value="1"/>
</dbReference>
<dbReference type="Gene3D" id="3.40.50.720">
    <property type="entry name" value="NAD(P)-binding Rossmann-like Domain"/>
    <property type="match status" value="1"/>
</dbReference>
<dbReference type="InterPro" id="IPR001509">
    <property type="entry name" value="Epimerase_deHydtase"/>
</dbReference>
<gene>
    <name evidence="3" type="ORF">CO179_01840</name>
</gene>
<organism evidence="3 4">
    <name type="scientific">candidate division WWE3 bacterium CG_4_9_14_3_um_filter_39_7</name>
    <dbReference type="NCBI Taxonomy" id="1975080"/>
    <lineage>
        <taxon>Bacteria</taxon>
        <taxon>Katanobacteria</taxon>
    </lineage>
</organism>
<dbReference type="Gene3D" id="3.90.25.10">
    <property type="entry name" value="UDP-galactose 4-epimerase, domain 1"/>
    <property type="match status" value="1"/>
</dbReference>
<sequence>MIDGRVYNKVVKMNIAILGGAGFVGRSLAYNIAAKYPKYKIALVDNFSSNPHEVLDDLEKRPSVSVYEGSISDTEFLQHVFTDMHINVVINATYTEEEASAIETFVTGTKNVLSLVHSGEHAIIKYIHISSDEVYGEDPDADEQAISPYTETSSLRPTNPISALQAGGDLLVQSYVNLYDIPATTLRTGNVFGPGQRVSKLFPSLIDHALRNEDIPIYGDGTHTRDWLYVEDLLDAIDAIIQAPDAKTAGQVFNVSGELELSILEVTELILTILNRPKDLITFDKANVPLHKRRVLDNSKINKAIDWLPEHDVKKAIEDTIGWYKRVLDEVYIQRGSATLGN</sequence>
<evidence type="ECO:0000259" key="2">
    <source>
        <dbReference type="Pfam" id="PF01370"/>
    </source>
</evidence>
<comment type="similarity">
    <text evidence="1">Belongs to the NAD(P)-dependent epimerase/dehydratase family.</text>
</comment>
<evidence type="ECO:0000313" key="4">
    <source>
        <dbReference type="Proteomes" id="UP000231195"/>
    </source>
</evidence>
<dbReference type="InterPro" id="IPR036291">
    <property type="entry name" value="NAD(P)-bd_dom_sf"/>
</dbReference>
<dbReference type="AlphaFoldDB" id="A0A2M7X337"/>
<dbReference type="EMBL" id="PFWZ01000074">
    <property type="protein sequence ID" value="PJA40584.1"/>
    <property type="molecule type" value="Genomic_DNA"/>
</dbReference>
<proteinExistence type="inferred from homology"/>
<name>A0A2M7X337_UNCKA</name>
<dbReference type="Proteomes" id="UP000231195">
    <property type="component" value="Unassembled WGS sequence"/>
</dbReference>
<comment type="caution">
    <text evidence="3">The sequence shown here is derived from an EMBL/GenBank/DDBJ whole genome shotgun (WGS) entry which is preliminary data.</text>
</comment>
<dbReference type="SUPFAM" id="SSF51735">
    <property type="entry name" value="NAD(P)-binding Rossmann-fold domains"/>
    <property type="match status" value="1"/>
</dbReference>
<evidence type="ECO:0000256" key="1">
    <source>
        <dbReference type="ARBA" id="ARBA00007637"/>
    </source>
</evidence>
<accession>A0A2M7X337</accession>